<evidence type="ECO:0000313" key="3">
    <source>
        <dbReference type="Proteomes" id="UP000295087"/>
    </source>
</evidence>
<gene>
    <name evidence="2" type="ORF">DFR75_1053</name>
</gene>
<name>A0A4R6P641_NOCIG</name>
<dbReference type="Proteomes" id="UP000295087">
    <property type="component" value="Unassembled WGS sequence"/>
</dbReference>
<protein>
    <submittedName>
        <fullName evidence="2">Uncharacterized protein</fullName>
    </submittedName>
</protein>
<evidence type="ECO:0000256" key="1">
    <source>
        <dbReference type="SAM" id="Phobius"/>
    </source>
</evidence>
<accession>A0A4R6P641</accession>
<organism evidence="2 3">
    <name type="scientific">Nocardia ignorata</name>
    <dbReference type="NCBI Taxonomy" id="145285"/>
    <lineage>
        <taxon>Bacteria</taxon>
        <taxon>Bacillati</taxon>
        <taxon>Actinomycetota</taxon>
        <taxon>Actinomycetes</taxon>
        <taxon>Mycobacteriales</taxon>
        <taxon>Nocardiaceae</taxon>
        <taxon>Nocardia</taxon>
    </lineage>
</organism>
<keyword evidence="1" id="KW-0812">Transmembrane</keyword>
<proteinExistence type="predicted"/>
<reference evidence="2 3" key="1">
    <citation type="submission" date="2019-03" db="EMBL/GenBank/DDBJ databases">
        <title>Genomic Encyclopedia of Type Strains, Phase IV (KMG-IV): sequencing the most valuable type-strain genomes for metagenomic binning, comparative biology and taxonomic classification.</title>
        <authorList>
            <person name="Goeker M."/>
        </authorList>
    </citation>
    <scope>NUCLEOTIDE SEQUENCE [LARGE SCALE GENOMIC DNA]</scope>
    <source>
        <strain evidence="2 3">DSM 44496</strain>
    </source>
</reference>
<feature type="transmembrane region" description="Helical" evidence="1">
    <location>
        <begin position="6"/>
        <end position="24"/>
    </location>
</feature>
<keyword evidence="1" id="KW-1133">Transmembrane helix</keyword>
<keyword evidence="3" id="KW-1185">Reference proteome</keyword>
<keyword evidence="1" id="KW-0472">Membrane</keyword>
<comment type="caution">
    <text evidence="2">The sequence shown here is derived from an EMBL/GenBank/DDBJ whole genome shotgun (WGS) entry which is preliminary data.</text>
</comment>
<dbReference type="AlphaFoldDB" id="A0A4R6P641"/>
<evidence type="ECO:0000313" key="2">
    <source>
        <dbReference type="EMBL" id="TDP32766.1"/>
    </source>
</evidence>
<sequence>MDGMFWVAGVVAGVIVADRIAVWAEGRGWIYWRHRPRNAGVGVSALGQVESPYLIHPRSD</sequence>
<dbReference type="EMBL" id="SNXK01000005">
    <property type="protein sequence ID" value="TDP32766.1"/>
    <property type="molecule type" value="Genomic_DNA"/>
</dbReference>